<reference evidence="6 7" key="1">
    <citation type="submission" date="2020-08" db="EMBL/GenBank/DDBJ databases">
        <title>Genomic Encyclopedia of Type Strains, Phase IV (KMG-IV): sequencing the most valuable type-strain genomes for metagenomic binning, comparative biology and taxonomic classification.</title>
        <authorList>
            <person name="Goeker M."/>
        </authorList>
    </citation>
    <scope>NUCLEOTIDE SEQUENCE [LARGE SCALE GENOMIC DNA]</scope>
    <source>
        <strain evidence="6 7">DSM 102850</strain>
    </source>
</reference>
<dbReference type="InterPro" id="IPR018087">
    <property type="entry name" value="Glyco_hydro_5_CS"/>
</dbReference>
<dbReference type="EC" id="3.2.1.4" evidence="6"/>
<sequence length="336" mass="35920">MSLLLRALPSLLAAAAAPAALAQEARTPVERHGALSVEDGGLVDEKGDPVSLAGVSFFWSNTGWAQERFYDPAVVERFAEDWGVSLVRAAIGVDAGGGLIDDPEGNRARAEAVIEGAIDAGVYVVLDWHSHHAEDHPDEAVAFFTDMAKRYGDAPNLIYEVYNEPLDDADWSATIKPYAERVIGAIRAVDPDNPIVVGTPTWSQDVDDAAADPIEGQENVLYTLHFYAGSHKESLRARAQAAIDGGLPIFVTEWGTVNADGDGAPDTASTRDWVGFMRENCLSHANWSVSDKQEGAALFRPGTPAEGPWPDEALTPSGRLVKSILADWQTACAAAD</sequence>
<dbReference type="PROSITE" id="PS00659">
    <property type="entry name" value="GLYCOSYL_HYDROL_F5"/>
    <property type="match status" value="1"/>
</dbReference>
<dbReference type="PANTHER" id="PTHR34142:SF1">
    <property type="entry name" value="GLYCOSIDE HYDROLASE FAMILY 5 DOMAIN-CONTAINING PROTEIN"/>
    <property type="match status" value="1"/>
</dbReference>
<evidence type="ECO:0000313" key="6">
    <source>
        <dbReference type="EMBL" id="MBB4658855.1"/>
    </source>
</evidence>
<feature type="signal peptide" evidence="4">
    <location>
        <begin position="1"/>
        <end position="22"/>
    </location>
</feature>
<dbReference type="InterPro" id="IPR017853">
    <property type="entry name" value="GH"/>
</dbReference>
<proteinExistence type="inferred from homology"/>
<dbReference type="AlphaFoldDB" id="A0A840I3F2"/>
<comment type="caution">
    <text evidence="6">The sequence shown here is derived from an EMBL/GenBank/DDBJ whole genome shotgun (WGS) entry which is preliminary data.</text>
</comment>
<organism evidence="6 7">
    <name type="scientific">Parvularcula dongshanensis</name>
    <dbReference type="NCBI Taxonomy" id="1173995"/>
    <lineage>
        <taxon>Bacteria</taxon>
        <taxon>Pseudomonadati</taxon>
        <taxon>Pseudomonadota</taxon>
        <taxon>Alphaproteobacteria</taxon>
        <taxon>Parvularculales</taxon>
        <taxon>Parvularculaceae</taxon>
        <taxon>Parvularcula</taxon>
    </lineage>
</organism>
<dbReference type="Gene3D" id="3.20.20.80">
    <property type="entry name" value="Glycosidases"/>
    <property type="match status" value="1"/>
</dbReference>
<dbReference type="RefSeq" id="WP_183817028.1">
    <property type="nucleotide sequence ID" value="NZ_JACHOB010000002.1"/>
</dbReference>
<dbReference type="SUPFAM" id="SSF51445">
    <property type="entry name" value="(Trans)glycosidases"/>
    <property type="match status" value="1"/>
</dbReference>
<evidence type="ECO:0000256" key="4">
    <source>
        <dbReference type="SAM" id="SignalP"/>
    </source>
</evidence>
<evidence type="ECO:0000259" key="5">
    <source>
        <dbReference type="Pfam" id="PF00150"/>
    </source>
</evidence>
<keyword evidence="4" id="KW-0732">Signal</keyword>
<dbReference type="EMBL" id="JACHOB010000002">
    <property type="protein sequence ID" value="MBB4658855.1"/>
    <property type="molecule type" value="Genomic_DNA"/>
</dbReference>
<dbReference type="Proteomes" id="UP000563524">
    <property type="component" value="Unassembled WGS sequence"/>
</dbReference>
<feature type="domain" description="Glycoside hydrolase family 5" evidence="5">
    <location>
        <begin position="43"/>
        <end position="292"/>
    </location>
</feature>
<keyword evidence="2 3" id="KW-0326">Glycosidase</keyword>
<protein>
    <submittedName>
        <fullName evidence="6">Endoglucanase</fullName>
        <ecNumber evidence="6">3.2.1.4</ecNumber>
    </submittedName>
</protein>
<dbReference type="GO" id="GO:0008810">
    <property type="term" value="F:cellulase activity"/>
    <property type="evidence" value="ECO:0007669"/>
    <property type="project" value="UniProtKB-EC"/>
</dbReference>
<evidence type="ECO:0000256" key="2">
    <source>
        <dbReference type="ARBA" id="ARBA00023295"/>
    </source>
</evidence>
<feature type="chain" id="PRO_5032712553" evidence="4">
    <location>
        <begin position="23"/>
        <end position="336"/>
    </location>
</feature>
<name>A0A840I3F2_9PROT</name>
<dbReference type="Pfam" id="PF00150">
    <property type="entry name" value="Cellulase"/>
    <property type="match status" value="1"/>
</dbReference>
<dbReference type="PANTHER" id="PTHR34142">
    <property type="entry name" value="ENDO-BETA-1,4-GLUCANASE A"/>
    <property type="match status" value="1"/>
</dbReference>
<comment type="similarity">
    <text evidence="3">Belongs to the glycosyl hydrolase 5 (cellulase A) family.</text>
</comment>
<keyword evidence="7" id="KW-1185">Reference proteome</keyword>
<keyword evidence="1 3" id="KW-0378">Hydrolase</keyword>
<accession>A0A840I3F2</accession>
<evidence type="ECO:0000256" key="1">
    <source>
        <dbReference type="ARBA" id="ARBA00022801"/>
    </source>
</evidence>
<dbReference type="InterPro" id="IPR001547">
    <property type="entry name" value="Glyco_hydro_5"/>
</dbReference>
<gene>
    <name evidence="6" type="ORF">GGQ59_001369</name>
</gene>
<dbReference type="GO" id="GO:0000272">
    <property type="term" value="P:polysaccharide catabolic process"/>
    <property type="evidence" value="ECO:0007669"/>
    <property type="project" value="InterPro"/>
</dbReference>
<evidence type="ECO:0000256" key="3">
    <source>
        <dbReference type="RuleBase" id="RU361153"/>
    </source>
</evidence>
<evidence type="ECO:0000313" key="7">
    <source>
        <dbReference type="Proteomes" id="UP000563524"/>
    </source>
</evidence>